<keyword evidence="4" id="KW-0408">Iron</keyword>
<organism evidence="6 7">
    <name type="scientific">Stichopus japonicus</name>
    <name type="common">Sea cucumber</name>
    <dbReference type="NCBI Taxonomy" id="307972"/>
    <lineage>
        <taxon>Eukaryota</taxon>
        <taxon>Metazoa</taxon>
        <taxon>Echinodermata</taxon>
        <taxon>Eleutherozoa</taxon>
        <taxon>Echinozoa</taxon>
        <taxon>Holothuroidea</taxon>
        <taxon>Aspidochirotacea</taxon>
        <taxon>Aspidochirotida</taxon>
        <taxon>Stichopodidae</taxon>
        <taxon>Apostichopus</taxon>
    </lineage>
</organism>
<dbReference type="GO" id="GO:0005783">
    <property type="term" value="C:endoplasmic reticulum"/>
    <property type="evidence" value="ECO:0007669"/>
    <property type="project" value="TreeGrafter"/>
</dbReference>
<keyword evidence="7" id="KW-1185">Reference proteome</keyword>
<keyword evidence="1" id="KW-0479">Metal-binding</keyword>
<comment type="caution">
    <text evidence="6">The sequence shown here is derived from an EMBL/GenBank/DDBJ whole genome shotgun (WGS) entry which is preliminary data.</text>
</comment>
<dbReference type="AlphaFoldDB" id="A0A2G8LCI0"/>
<dbReference type="Gene3D" id="2.60.120.620">
    <property type="entry name" value="q2cbj1_9rhob like domain"/>
    <property type="match status" value="1"/>
</dbReference>
<name>A0A2G8LCI0_STIJA</name>
<dbReference type="PANTHER" id="PTHR10869">
    <property type="entry name" value="PROLYL 4-HYDROXYLASE ALPHA SUBUNIT"/>
    <property type="match status" value="1"/>
</dbReference>
<reference evidence="6 7" key="1">
    <citation type="journal article" date="2017" name="PLoS Biol.">
        <title>The sea cucumber genome provides insights into morphological evolution and visceral regeneration.</title>
        <authorList>
            <person name="Zhang X."/>
            <person name="Sun L."/>
            <person name="Yuan J."/>
            <person name="Sun Y."/>
            <person name="Gao Y."/>
            <person name="Zhang L."/>
            <person name="Li S."/>
            <person name="Dai H."/>
            <person name="Hamel J.F."/>
            <person name="Liu C."/>
            <person name="Yu Y."/>
            <person name="Liu S."/>
            <person name="Lin W."/>
            <person name="Guo K."/>
            <person name="Jin S."/>
            <person name="Xu P."/>
            <person name="Storey K.B."/>
            <person name="Huan P."/>
            <person name="Zhang T."/>
            <person name="Zhou Y."/>
            <person name="Zhang J."/>
            <person name="Lin C."/>
            <person name="Li X."/>
            <person name="Xing L."/>
            <person name="Huo D."/>
            <person name="Sun M."/>
            <person name="Wang L."/>
            <person name="Mercier A."/>
            <person name="Li F."/>
            <person name="Yang H."/>
            <person name="Xiang J."/>
        </authorList>
    </citation>
    <scope>NUCLEOTIDE SEQUENCE [LARGE SCALE GENOMIC DNA]</scope>
    <source>
        <strain evidence="6">Shaxun</strain>
        <tissue evidence="6">Muscle</tissue>
    </source>
</reference>
<evidence type="ECO:0000313" key="6">
    <source>
        <dbReference type="EMBL" id="PIK57986.1"/>
    </source>
</evidence>
<dbReference type="GO" id="GO:0004656">
    <property type="term" value="F:procollagen-proline 4-dioxygenase activity"/>
    <property type="evidence" value="ECO:0007669"/>
    <property type="project" value="TreeGrafter"/>
</dbReference>
<dbReference type="InterPro" id="IPR045054">
    <property type="entry name" value="P4HA-like"/>
</dbReference>
<evidence type="ECO:0000256" key="4">
    <source>
        <dbReference type="ARBA" id="ARBA00023004"/>
    </source>
</evidence>
<dbReference type="SUPFAM" id="SSF47473">
    <property type="entry name" value="EF-hand"/>
    <property type="match status" value="1"/>
</dbReference>
<sequence>MEYNGIAHCSIKRCIIIVGCVTFFLFVNINITTANENIDGTIENENIITEGGGGGGGIVIENMERGDEIGNIAVDDSIQEELKDIENAGIRESDVRVESESIVTDEDVNSGTNDVSEEIPPPVIIPEDMQLTQLDPVEVGYVRQMELEPGKFYDVKTMAVKPPIFVIPNFLTLEESDRIKALADEKGLHASKTVLRESVDKSVETNLDPYYNTETFNQFDEDKNELLDLSETRKALAPLDGLNLMFDDTFRHFVDIVLDLDSDRLLSALEFRRIPLIMSKVTDWIEKHHDVDSLGDDVKSRMKSGPDRISHQVWINHNEYDAQEVLRNRLIKLTGLHPDIIKTSEQLQVVHYTPGGHYHAHHDSTQIIDGRPCAHTSYLYPHDPHSHLLSSRVCRYITILYYLADTEEGGETAFPAADNETFSEQTEYGNRVSKLCKRADQLDGKARYSLGNRVDMPYM</sequence>
<proteinExistence type="predicted"/>
<keyword evidence="3" id="KW-0847">Vitamin C</keyword>
<dbReference type="OrthoDB" id="420380at2759"/>
<evidence type="ECO:0000256" key="1">
    <source>
        <dbReference type="ARBA" id="ARBA00022723"/>
    </source>
</evidence>
<dbReference type="GO" id="GO:0046872">
    <property type="term" value="F:metal ion binding"/>
    <property type="evidence" value="ECO:0007669"/>
    <property type="project" value="UniProtKB-KW"/>
</dbReference>
<keyword evidence="6" id="KW-0472">Membrane</keyword>
<gene>
    <name evidence="6" type="ORF">BSL78_05074</name>
</gene>
<dbReference type="InterPro" id="IPR011992">
    <property type="entry name" value="EF-hand-dom_pair"/>
</dbReference>
<dbReference type="STRING" id="307972.A0A2G8LCI0"/>
<dbReference type="Proteomes" id="UP000230750">
    <property type="component" value="Unassembled WGS sequence"/>
</dbReference>
<dbReference type="GO" id="GO:0031418">
    <property type="term" value="F:L-ascorbic acid binding"/>
    <property type="evidence" value="ECO:0007669"/>
    <property type="project" value="UniProtKB-KW"/>
</dbReference>
<evidence type="ECO:0000313" key="7">
    <source>
        <dbReference type="Proteomes" id="UP000230750"/>
    </source>
</evidence>
<evidence type="ECO:0000256" key="3">
    <source>
        <dbReference type="ARBA" id="ARBA00022896"/>
    </source>
</evidence>
<evidence type="ECO:0000256" key="2">
    <source>
        <dbReference type="ARBA" id="ARBA00022837"/>
    </source>
</evidence>
<dbReference type="EMBL" id="MRZV01000126">
    <property type="protein sequence ID" value="PIK57986.1"/>
    <property type="molecule type" value="Genomic_DNA"/>
</dbReference>
<keyword evidence="2" id="KW-0106">Calcium</keyword>
<evidence type="ECO:0000256" key="5">
    <source>
        <dbReference type="SAM" id="MobiDB-lite"/>
    </source>
</evidence>
<feature type="region of interest" description="Disordered" evidence="5">
    <location>
        <begin position="99"/>
        <end position="121"/>
    </location>
</feature>
<dbReference type="PANTHER" id="PTHR10869:SF246">
    <property type="entry name" value="TRANSMEMBRANE PROLYL 4-HYDROXYLASE"/>
    <property type="match status" value="1"/>
</dbReference>
<dbReference type="PROSITE" id="PS00018">
    <property type="entry name" value="EF_HAND_1"/>
    <property type="match status" value="1"/>
</dbReference>
<accession>A0A2G8LCI0</accession>
<protein>
    <submittedName>
        <fullName evidence="6">Putative transmembrane prolyl 4-hydroxylase</fullName>
    </submittedName>
</protein>
<dbReference type="InterPro" id="IPR018247">
    <property type="entry name" value="EF_Hand_1_Ca_BS"/>
</dbReference>
<keyword evidence="6" id="KW-0812">Transmembrane</keyword>